<dbReference type="GO" id="GO:0042910">
    <property type="term" value="F:xenobiotic transmembrane transporter activity"/>
    <property type="evidence" value="ECO:0007669"/>
    <property type="project" value="InterPro"/>
</dbReference>
<evidence type="ECO:0000256" key="2">
    <source>
        <dbReference type="ARBA" id="ARBA00022475"/>
    </source>
</evidence>
<dbReference type="AlphaFoldDB" id="A0A7C0U313"/>
<evidence type="ECO:0008006" key="8">
    <source>
        <dbReference type="Google" id="ProtNLM"/>
    </source>
</evidence>
<evidence type="ECO:0000256" key="6">
    <source>
        <dbReference type="SAM" id="Phobius"/>
    </source>
</evidence>
<keyword evidence="3 6" id="KW-0812">Transmembrane</keyword>
<keyword evidence="5 6" id="KW-0472">Membrane</keyword>
<dbReference type="Proteomes" id="UP000886289">
    <property type="component" value="Unassembled WGS sequence"/>
</dbReference>
<dbReference type="Pfam" id="PF01554">
    <property type="entry name" value="MatE"/>
    <property type="match status" value="1"/>
</dbReference>
<feature type="transmembrane region" description="Helical" evidence="6">
    <location>
        <begin position="235"/>
        <end position="255"/>
    </location>
</feature>
<dbReference type="InterPro" id="IPR050833">
    <property type="entry name" value="Poly_Biosynth_Transport"/>
</dbReference>
<keyword evidence="4 6" id="KW-1133">Transmembrane helix</keyword>
<dbReference type="PANTHER" id="PTHR30250">
    <property type="entry name" value="PST FAMILY PREDICTED COLANIC ACID TRANSPORTER"/>
    <property type="match status" value="1"/>
</dbReference>
<comment type="subcellular location">
    <subcellularLocation>
        <location evidence="1">Cell membrane</location>
        <topology evidence="1">Multi-pass membrane protein</topology>
    </subcellularLocation>
</comment>
<dbReference type="GO" id="GO:0015297">
    <property type="term" value="F:antiporter activity"/>
    <property type="evidence" value="ECO:0007669"/>
    <property type="project" value="InterPro"/>
</dbReference>
<keyword evidence="2" id="KW-1003">Cell membrane</keyword>
<feature type="transmembrane region" description="Helical" evidence="6">
    <location>
        <begin position="211"/>
        <end position="229"/>
    </location>
</feature>
<reference evidence="7" key="1">
    <citation type="journal article" date="2020" name="mSystems">
        <title>Genome- and Community-Level Interaction Insights into Carbon Utilization and Element Cycling Functions of Hydrothermarchaeota in Hydrothermal Sediment.</title>
        <authorList>
            <person name="Zhou Z."/>
            <person name="Liu Y."/>
            <person name="Xu W."/>
            <person name="Pan J."/>
            <person name="Luo Z.H."/>
            <person name="Li M."/>
        </authorList>
    </citation>
    <scope>NUCLEOTIDE SEQUENCE [LARGE SCALE GENOMIC DNA]</scope>
    <source>
        <strain evidence="7">HyVt-233</strain>
    </source>
</reference>
<name>A0A7C0U313_DESA2</name>
<dbReference type="InterPro" id="IPR002528">
    <property type="entry name" value="MATE_fam"/>
</dbReference>
<feature type="non-terminal residue" evidence="7">
    <location>
        <position position="1"/>
    </location>
</feature>
<evidence type="ECO:0000256" key="3">
    <source>
        <dbReference type="ARBA" id="ARBA00022692"/>
    </source>
</evidence>
<sequence>AEYSFIQTIVTFARIGIVPFLTAFGALGIYASYGLTPILAFLLGFFLISRVYKYRPFPSVKREVINDLFHFSSGNYVARIFEMLPTFVLPIMVINALGAEKNAYFYIAWQISMLLHAIPRWTSMSLLAEGSYNQEEIIWNVRRAMKFILILLAVAIAGIFLFGKYLLWIFGEEYAKNSLDVLLILVLGSVPFAFNVVYASVKRVQKEVKPVIWIYASIAVITLVGSYLLARSIGIIGVGIAWIIGNSVVTGGIKLRSSFKGVRLRIL</sequence>
<evidence type="ECO:0000256" key="5">
    <source>
        <dbReference type="ARBA" id="ARBA00023136"/>
    </source>
</evidence>
<evidence type="ECO:0000256" key="4">
    <source>
        <dbReference type="ARBA" id="ARBA00022989"/>
    </source>
</evidence>
<comment type="caution">
    <text evidence="7">The sequence shown here is derived from an EMBL/GenBank/DDBJ whole genome shotgun (WGS) entry which is preliminary data.</text>
</comment>
<dbReference type="GO" id="GO:0005886">
    <property type="term" value="C:plasma membrane"/>
    <property type="evidence" value="ECO:0007669"/>
    <property type="project" value="UniProtKB-SubCell"/>
</dbReference>
<organism evidence="7">
    <name type="scientific">Desulfofervidus auxilii</name>
    <dbReference type="NCBI Taxonomy" id="1621989"/>
    <lineage>
        <taxon>Bacteria</taxon>
        <taxon>Pseudomonadati</taxon>
        <taxon>Thermodesulfobacteriota</taxon>
        <taxon>Candidatus Desulfofervidia</taxon>
        <taxon>Candidatus Desulfofervidales</taxon>
        <taxon>Candidatus Desulfofervidaceae</taxon>
        <taxon>Candidatus Desulfofervidus</taxon>
    </lineage>
</organism>
<feature type="transmembrane region" description="Helical" evidence="6">
    <location>
        <begin position="147"/>
        <end position="169"/>
    </location>
</feature>
<accession>A0A7C0U313</accession>
<evidence type="ECO:0000313" key="7">
    <source>
        <dbReference type="EMBL" id="HDD44560.1"/>
    </source>
</evidence>
<feature type="transmembrane region" description="Helical" evidence="6">
    <location>
        <begin position="181"/>
        <end position="199"/>
    </location>
</feature>
<evidence type="ECO:0000256" key="1">
    <source>
        <dbReference type="ARBA" id="ARBA00004651"/>
    </source>
</evidence>
<proteinExistence type="predicted"/>
<feature type="transmembrane region" description="Helical" evidence="6">
    <location>
        <begin position="12"/>
        <end position="32"/>
    </location>
</feature>
<dbReference type="PANTHER" id="PTHR30250:SF11">
    <property type="entry name" value="O-ANTIGEN TRANSPORTER-RELATED"/>
    <property type="match status" value="1"/>
</dbReference>
<feature type="transmembrane region" description="Helical" evidence="6">
    <location>
        <begin position="76"/>
        <end position="97"/>
    </location>
</feature>
<protein>
    <recommendedName>
        <fullName evidence="8">Polysaccharide biosynthesis protein C-terminal domain-containing protein</fullName>
    </recommendedName>
</protein>
<dbReference type="EMBL" id="DRBS01000258">
    <property type="protein sequence ID" value="HDD44560.1"/>
    <property type="molecule type" value="Genomic_DNA"/>
</dbReference>
<gene>
    <name evidence="7" type="ORF">ENG63_06855</name>
</gene>
<feature type="transmembrane region" description="Helical" evidence="6">
    <location>
        <begin position="38"/>
        <end position="55"/>
    </location>
</feature>